<gene>
    <name evidence="7" type="ORF">GOODEAATRI_005818</name>
</gene>
<evidence type="ECO:0000256" key="1">
    <source>
        <dbReference type="ARBA" id="ARBA00004141"/>
    </source>
</evidence>
<evidence type="ECO:0000313" key="8">
    <source>
        <dbReference type="Proteomes" id="UP001476798"/>
    </source>
</evidence>
<keyword evidence="3 5" id="KW-1133">Transmembrane helix</keyword>
<protein>
    <recommendedName>
        <fullName evidence="6">Ion transport domain-containing protein</fullName>
    </recommendedName>
</protein>
<dbReference type="EMBL" id="JAHRIO010030254">
    <property type="protein sequence ID" value="MEQ2167613.1"/>
    <property type="molecule type" value="Genomic_DNA"/>
</dbReference>
<reference evidence="7 8" key="1">
    <citation type="submission" date="2021-06" db="EMBL/GenBank/DDBJ databases">
        <authorList>
            <person name="Palmer J.M."/>
        </authorList>
    </citation>
    <scope>NUCLEOTIDE SEQUENCE [LARGE SCALE GENOMIC DNA]</scope>
    <source>
        <strain evidence="7 8">GA_2019</strain>
        <tissue evidence="7">Muscle</tissue>
    </source>
</reference>
<evidence type="ECO:0000313" key="7">
    <source>
        <dbReference type="EMBL" id="MEQ2167613.1"/>
    </source>
</evidence>
<sequence>MSRVTHLDDHHLLNDEYFGKMSCLVLSYFYVYRLQPQELTDILEISNMVFTSLFSLEMLLKVLALGIFGYIKNPYNGFDSIIVIIRWGKEDWNAVLYNGMASTSPLAALYFVALMTFGNYVLFNLLVAILVEGFQAEGDANKSEADDERQSLGYQDEEKLRELYAADALAILFSVSSPCVDAELKIRAMMLSPNGLLNPKASMPHPAPPPLPVITHTAATPTINSSQPRRPSGVSMEVNSLEQRSLGMVPTCLLLCSILGWLKATTGEMESLLSDMHTCSTPSSKEQSLDQSDHLQVPMLLSPDCNGTTFHLPELSNEEATSCYHTDNEEEETEEAVVSEGHKSQDVRSRCPAFHFSELHHHSAGEA</sequence>
<dbReference type="Gene3D" id="1.10.287.70">
    <property type="match status" value="1"/>
</dbReference>
<comment type="caution">
    <text evidence="7">The sequence shown here is derived from an EMBL/GenBank/DDBJ whole genome shotgun (WGS) entry which is preliminary data.</text>
</comment>
<accession>A0ABV0N8D4</accession>
<name>A0ABV0N8D4_9TELE</name>
<keyword evidence="2 5" id="KW-0812">Transmembrane</keyword>
<feature type="domain" description="Ion transport" evidence="6">
    <location>
        <begin position="22"/>
        <end position="85"/>
    </location>
</feature>
<dbReference type="InterPro" id="IPR005821">
    <property type="entry name" value="Ion_trans_dom"/>
</dbReference>
<feature type="transmembrane region" description="Helical" evidence="5">
    <location>
        <begin position="107"/>
        <end position="131"/>
    </location>
</feature>
<evidence type="ECO:0000259" key="6">
    <source>
        <dbReference type="Pfam" id="PF00520"/>
    </source>
</evidence>
<organism evidence="7 8">
    <name type="scientific">Goodea atripinnis</name>
    <dbReference type="NCBI Taxonomy" id="208336"/>
    <lineage>
        <taxon>Eukaryota</taxon>
        <taxon>Metazoa</taxon>
        <taxon>Chordata</taxon>
        <taxon>Craniata</taxon>
        <taxon>Vertebrata</taxon>
        <taxon>Euteleostomi</taxon>
        <taxon>Actinopterygii</taxon>
        <taxon>Neopterygii</taxon>
        <taxon>Teleostei</taxon>
        <taxon>Neoteleostei</taxon>
        <taxon>Acanthomorphata</taxon>
        <taxon>Ovalentaria</taxon>
        <taxon>Atherinomorphae</taxon>
        <taxon>Cyprinodontiformes</taxon>
        <taxon>Goodeidae</taxon>
        <taxon>Goodea</taxon>
    </lineage>
</organism>
<dbReference type="SUPFAM" id="SSF81324">
    <property type="entry name" value="Voltage-gated potassium channels"/>
    <property type="match status" value="1"/>
</dbReference>
<comment type="subcellular location">
    <subcellularLocation>
        <location evidence="1">Membrane</location>
        <topology evidence="1">Multi-pass membrane protein</topology>
    </subcellularLocation>
</comment>
<dbReference type="PANTHER" id="PTHR10037">
    <property type="entry name" value="VOLTAGE-GATED CATION CHANNEL CALCIUM AND SODIUM"/>
    <property type="match status" value="1"/>
</dbReference>
<evidence type="ECO:0000256" key="5">
    <source>
        <dbReference type="SAM" id="Phobius"/>
    </source>
</evidence>
<dbReference type="InterPro" id="IPR043203">
    <property type="entry name" value="VGCC_Ca_Na"/>
</dbReference>
<proteinExistence type="predicted"/>
<feature type="domain" description="Ion transport" evidence="6">
    <location>
        <begin position="90"/>
        <end position="137"/>
    </location>
</feature>
<dbReference type="PANTHER" id="PTHR10037:SF192">
    <property type="entry name" value="VOLTAGE-DEPENDENT T-TYPE CALCIUM CHANNEL SUBUNIT ALPHA-1H"/>
    <property type="match status" value="1"/>
</dbReference>
<dbReference type="Proteomes" id="UP001476798">
    <property type="component" value="Unassembled WGS sequence"/>
</dbReference>
<evidence type="ECO:0000256" key="4">
    <source>
        <dbReference type="ARBA" id="ARBA00023136"/>
    </source>
</evidence>
<feature type="transmembrane region" description="Helical" evidence="5">
    <location>
        <begin position="47"/>
        <end position="71"/>
    </location>
</feature>
<keyword evidence="8" id="KW-1185">Reference proteome</keyword>
<evidence type="ECO:0000256" key="2">
    <source>
        <dbReference type="ARBA" id="ARBA00022692"/>
    </source>
</evidence>
<keyword evidence="4 5" id="KW-0472">Membrane</keyword>
<dbReference type="Pfam" id="PF00520">
    <property type="entry name" value="Ion_trans"/>
    <property type="match status" value="2"/>
</dbReference>
<evidence type="ECO:0000256" key="3">
    <source>
        <dbReference type="ARBA" id="ARBA00022989"/>
    </source>
</evidence>